<dbReference type="CDD" id="cd07187">
    <property type="entry name" value="YvcK_like"/>
    <property type="match status" value="1"/>
</dbReference>
<dbReference type="OrthoDB" id="5413830at2"/>
<protein>
    <recommendedName>
        <fullName evidence="3">GAK system CofD-like protein</fullName>
    </recommendedName>
</protein>
<dbReference type="GO" id="GO:0043743">
    <property type="term" value="F:LPPG:FO 2-phospho-L-lactate transferase activity"/>
    <property type="evidence" value="ECO:0007669"/>
    <property type="project" value="InterPro"/>
</dbReference>
<dbReference type="InterPro" id="IPR027591">
    <property type="entry name" value="CofD-rel_GAK"/>
</dbReference>
<dbReference type="STRING" id="1592317.DPF_1097"/>
<dbReference type="AlphaFoldDB" id="A0A194AHZ5"/>
<evidence type="ECO:0008006" key="3">
    <source>
        <dbReference type="Google" id="ProtNLM"/>
    </source>
</evidence>
<evidence type="ECO:0000313" key="2">
    <source>
        <dbReference type="Proteomes" id="UP000095200"/>
    </source>
</evidence>
<dbReference type="EMBL" id="BDFE01000015">
    <property type="protein sequence ID" value="GAU08389.1"/>
    <property type="molecule type" value="Genomic_DNA"/>
</dbReference>
<keyword evidence="2" id="KW-1185">Reference proteome</keyword>
<dbReference type="Proteomes" id="UP000095200">
    <property type="component" value="Unassembled WGS sequence"/>
</dbReference>
<dbReference type="RefSeq" id="WP_069857877.1">
    <property type="nucleotide sequence ID" value="NZ_BDFE01000015.1"/>
</dbReference>
<evidence type="ECO:0000313" key="1">
    <source>
        <dbReference type="EMBL" id="GAU08389.1"/>
    </source>
</evidence>
<organism evidence="1 2">
    <name type="scientific">Desulfoplanes formicivorans</name>
    <dbReference type="NCBI Taxonomy" id="1592317"/>
    <lineage>
        <taxon>Bacteria</taxon>
        <taxon>Pseudomonadati</taxon>
        <taxon>Thermodesulfobacteriota</taxon>
        <taxon>Desulfovibrionia</taxon>
        <taxon>Desulfovibrionales</taxon>
        <taxon>Desulfoplanaceae</taxon>
        <taxon>Desulfoplanes</taxon>
    </lineage>
</organism>
<dbReference type="PANTHER" id="PTHR31240">
    <property type="entry name" value="MATERNAL EFFECT EMBRYO ARREST 18"/>
    <property type="match status" value="1"/>
</dbReference>
<comment type="caution">
    <text evidence="1">The sequence shown here is derived from an EMBL/GenBank/DDBJ whole genome shotgun (WGS) entry which is preliminary data.</text>
</comment>
<dbReference type="SUPFAM" id="SSF142338">
    <property type="entry name" value="CofD-like"/>
    <property type="match status" value="1"/>
</dbReference>
<dbReference type="InterPro" id="IPR002882">
    <property type="entry name" value="CofD"/>
</dbReference>
<sequence length="396" mass="43431">MQAEFTQRRNLPDPTVLERYARTPDIGPKILFFSGGSALQGLCRELVTYTHNSIHLITPFDSGGSSAVLRKEFDMPAIGDIRSRLMALADRSMRGNPQIRALFSHRLPKNSSQGALEREIHKMIFGDHPMVRIIPRPMQTIIRRYIRRFYDNMDRFFDLRGANIGNLVLTGGFLANDRDLESILFVVSNLIKVRGHVTTIVDANLHLGARLADGSLVLGQHALTGKEVPPIASPIADIFFCSSLDHPDRVTCSLSDRVSDLIQTADLICFPMGSFYTSLVANLLPQGVGRAIGAATCPKVYIPSTGTDPECLGMSVADQVRTLIRYLCQDDPATITPKDVLDFVLVHSDPRVYPGGLDLALLHNLPLHILSTQLVNPDKGAAINAATLADILVSMA</sequence>
<dbReference type="Gene3D" id="3.40.50.10680">
    <property type="entry name" value="CofD-like domains"/>
    <property type="match status" value="1"/>
</dbReference>
<dbReference type="InterPro" id="IPR038136">
    <property type="entry name" value="CofD-like_dom_sf"/>
</dbReference>
<gene>
    <name evidence="1" type="ORF">DPF_1097</name>
</gene>
<proteinExistence type="predicted"/>
<dbReference type="NCBIfam" id="TIGR04357">
    <property type="entry name" value="CofD_rel_GAK"/>
    <property type="match status" value="1"/>
</dbReference>
<reference evidence="2" key="1">
    <citation type="submission" date="2016-06" db="EMBL/GenBank/DDBJ databases">
        <title>Draft genome sequence of Desulfoplanes formicivorans strain Pf12B.</title>
        <authorList>
            <person name="Watanabe M."/>
            <person name="Kojima H."/>
            <person name="Fukui M."/>
        </authorList>
    </citation>
    <scope>NUCLEOTIDE SEQUENCE [LARGE SCALE GENOMIC DNA]</scope>
    <source>
        <strain evidence="2">Pf12B</strain>
    </source>
</reference>
<dbReference type="Pfam" id="PF01933">
    <property type="entry name" value="CofD"/>
    <property type="match status" value="1"/>
</dbReference>
<name>A0A194AHZ5_9BACT</name>
<accession>A0A194AHZ5</accession>
<dbReference type="PANTHER" id="PTHR31240:SF0">
    <property type="entry name" value="MATERNAL EFFECT EMBRYO ARREST 18"/>
    <property type="match status" value="1"/>
</dbReference>